<evidence type="ECO:0000259" key="2">
    <source>
        <dbReference type="Pfam" id="PF02517"/>
    </source>
</evidence>
<feature type="domain" description="CAAX prenyl protease 2/Lysostaphin resistance protein A-like" evidence="2">
    <location>
        <begin position="113"/>
        <end position="268"/>
    </location>
</feature>
<comment type="caution">
    <text evidence="3">The sequence shown here is derived from an EMBL/GenBank/DDBJ whole genome shotgun (WGS) entry which is preliminary data.</text>
</comment>
<feature type="transmembrane region" description="Helical" evidence="1">
    <location>
        <begin position="142"/>
        <end position="162"/>
    </location>
</feature>
<reference evidence="3 4" key="1">
    <citation type="submission" date="2019-04" db="EMBL/GenBank/DDBJ databases">
        <title>Altererythrobacter aquimixticola sp. nov., isolated from sediment of junction between the ocean and a freshwater spring.</title>
        <authorList>
            <person name="Yoon J.-H."/>
        </authorList>
    </citation>
    <scope>NUCLEOTIDE SEQUENCE [LARGE SCALE GENOMIC DNA]</scope>
    <source>
        <strain evidence="3 4">SSKS-13</strain>
    </source>
</reference>
<accession>A0A4T3EYB1</accession>
<keyword evidence="3" id="KW-0482">Metalloprotease</keyword>
<dbReference type="EMBL" id="SSHH01000004">
    <property type="protein sequence ID" value="TIX48839.1"/>
    <property type="molecule type" value="Genomic_DNA"/>
</dbReference>
<feature type="transmembrane region" description="Helical" evidence="1">
    <location>
        <begin position="71"/>
        <end position="93"/>
    </location>
</feature>
<evidence type="ECO:0000313" key="4">
    <source>
        <dbReference type="Proteomes" id="UP000309389"/>
    </source>
</evidence>
<keyword evidence="3" id="KW-0645">Protease</keyword>
<dbReference type="GO" id="GO:0080120">
    <property type="term" value="P:CAAX-box protein maturation"/>
    <property type="evidence" value="ECO:0007669"/>
    <property type="project" value="UniProtKB-ARBA"/>
</dbReference>
<evidence type="ECO:0000313" key="3">
    <source>
        <dbReference type="EMBL" id="TIX48839.1"/>
    </source>
</evidence>
<dbReference type="GO" id="GO:0008237">
    <property type="term" value="F:metallopeptidase activity"/>
    <property type="evidence" value="ECO:0007669"/>
    <property type="project" value="UniProtKB-KW"/>
</dbReference>
<feature type="transmembrane region" description="Helical" evidence="1">
    <location>
        <begin position="255"/>
        <end position="272"/>
    </location>
</feature>
<feature type="transmembrane region" description="Helical" evidence="1">
    <location>
        <begin position="205"/>
        <end position="224"/>
    </location>
</feature>
<proteinExistence type="predicted"/>
<gene>
    <name evidence="3" type="ORF">E5222_13920</name>
</gene>
<feature type="transmembrane region" description="Helical" evidence="1">
    <location>
        <begin position="230"/>
        <end position="248"/>
    </location>
</feature>
<name>A0A4T3EYB1_9SPHN</name>
<dbReference type="OrthoDB" id="7427644at2"/>
<dbReference type="Proteomes" id="UP000309389">
    <property type="component" value="Unassembled WGS sequence"/>
</dbReference>
<feature type="transmembrane region" description="Helical" evidence="1">
    <location>
        <begin position="168"/>
        <end position="189"/>
    </location>
</feature>
<protein>
    <submittedName>
        <fullName evidence="3">CPBP family intramembrane metalloprotease</fullName>
    </submittedName>
</protein>
<feature type="transmembrane region" description="Helical" evidence="1">
    <location>
        <begin position="113"/>
        <end position="133"/>
    </location>
</feature>
<dbReference type="GO" id="GO:0006508">
    <property type="term" value="P:proteolysis"/>
    <property type="evidence" value="ECO:0007669"/>
    <property type="project" value="UniProtKB-KW"/>
</dbReference>
<organism evidence="3 4">
    <name type="scientific">Alteraurantiacibacter aquimixticola</name>
    <dbReference type="NCBI Taxonomy" id="2489173"/>
    <lineage>
        <taxon>Bacteria</taxon>
        <taxon>Pseudomonadati</taxon>
        <taxon>Pseudomonadota</taxon>
        <taxon>Alphaproteobacteria</taxon>
        <taxon>Sphingomonadales</taxon>
        <taxon>Erythrobacteraceae</taxon>
        <taxon>Alteraurantiacibacter</taxon>
    </lineage>
</organism>
<dbReference type="AlphaFoldDB" id="A0A4T3EYB1"/>
<keyword evidence="3" id="KW-0378">Hydrolase</keyword>
<dbReference type="GO" id="GO:0004175">
    <property type="term" value="F:endopeptidase activity"/>
    <property type="evidence" value="ECO:0007669"/>
    <property type="project" value="UniProtKB-ARBA"/>
</dbReference>
<dbReference type="Pfam" id="PF02517">
    <property type="entry name" value="Rce1-like"/>
    <property type="match status" value="1"/>
</dbReference>
<keyword evidence="1" id="KW-1133">Transmembrane helix</keyword>
<keyword evidence="1" id="KW-0812">Transmembrane</keyword>
<feature type="transmembrane region" description="Helical" evidence="1">
    <location>
        <begin position="12"/>
        <end position="29"/>
    </location>
</feature>
<keyword evidence="1" id="KW-0472">Membrane</keyword>
<dbReference type="InterPro" id="IPR003675">
    <property type="entry name" value="Rce1/LyrA-like_dom"/>
</dbReference>
<evidence type="ECO:0000256" key="1">
    <source>
        <dbReference type="SAM" id="Phobius"/>
    </source>
</evidence>
<sequence length="273" mass="29645">MMFLNLEWPAIGSYRLGCVSGTALTLMAISEARLAILARHGRGLLADVWAFAKNPSPVAEPLAPGRTWAALLLLLLALDMAVALGAQTVLWGAEFAGYEPPEPYESDLSVWEDLLQLVILAPILEEAIFRGWLSGKGSALKLGLRCIVGVAIMLLGDVVLVGRVDETMAFAVWLAGLIILFASLVLWLLNRKRESSVPDWFSRNYRLLVWGSALAFGLSHLVNYEGQIEVIDAILVLSQTVGGLILAYTRTRLGLAAAIAQHAMFNALVFAFE</sequence>
<keyword evidence="4" id="KW-1185">Reference proteome</keyword>